<name>A0A3M7RW46_BRAPC</name>
<reference evidence="1 2" key="1">
    <citation type="journal article" date="2018" name="Sci. Rep.">
        <title>Genomic signatures of local adaptation to the degree of environmental predictability in rotifers.</title>
        <authorList>
            <person name="Franch-Gras L."/>
            <person name="Hahn C."/>
            <person name="Garcia-Roger E.M."/>
            <person name="Carmona M.J."/>
            <person name="Serra M."/>
            <person name="Gomez A."/>
        </authorList>
    </citation>
    <scope>NUCLEOTIDE SEQUENCE [LARGE SCALE GENOMIC DNA]</scope>
    <source>
        <strain evidence="1">HYR1</strain>
    </source>
</reference>
<comment type="caution">
    <text evidence="1">The sequence shown here is derived from an EMBL/GenBank/DDBJ whole genome shotgun (WGS) entry which is preliminary data.</text>
</comment>
<sequence length="91" mass="10446">MLLGVGLGLHAHDSHPSSSFSINLLALVDIYAINRKISIPDRQSSFYPDWPNNLNFLNLKKQFALYFIKLKFKSETYGIRFKDPSTMMLPL</sequence>
<dbReference type="Proteomes" id="UP000276133">
    <property type="component" value="Unassembled WGS sequence"/>
</dbReference>
<dbReference type="EMBL" id="REGN01002492">
    <property type="protein sequence ID" value="RNA27781.1"/>
    <property type="molecule type" value="Genomic_DNA"/>
</dbReference>
<accession>A0A3M7RW46</accession>
<proteinExistence type="predicted"/>
<dbReference type="AlphaFoldDB" id="A0A3M7RW46"/>
<organism evidence="1 2">
    <name type="scientific">Brachionus plicatilis</name>
    <name type="common">Marine rotifer</name>
    <name type="synonym">Brachionus muelleri</name>
    <dbReference type="NCBI Taxonomy" id="10195"/>
    <lineage>
        <taxon>Eukaryota</taxon>
        <taxon>Metazoa</taxon>
        <taxon>Spiralia</taxon>
        <taxon>Gnathifera</taxon>
        <taxon>Rotifera</taxon>
        <taxon>Eurotatoria</taxon>
        <taxon>Monogononta</taxon>
        <taxon>Pseudotrocha</taxon>
        <taxon>Ploima</taxon>
        <taxon>Brachionidae</taxon>
        <taxon>Brachionus</taxon>
    </lineage>
</organism>
<protein>
    <submittedName>
        <fullName evidence="1">Uncharacterized protein</fullName>
    </submittedName>
</protein>
<evidence type="ECO:0000313" key="2">
    <source>
        <dbReference type="Proteomes" id="UP000276133"/>
    </source>
</evidence>
<evidence type="ECO:0000313" key="1">
    <source>
        <dbReference type="EMBL" id="RNA27781.1"/>
    </source>
</evidence>
<keyword evidence="2" id="KW-1185">Reference proteome</keyword>
<gene>
    <name evidence="1" type="ORF">BpHYR1_020887</name>
</gene>